<protein>
    <submittedName>
        <fullName evidence="2">Class I SAM-dependent methyltransferase</fullName>
    </submittedName>
</protein>
<proteinExistence type="predicted"/>
<dbReference type="GO" id="GO:0032259">
    <property type="term" value="P:methylation"/>
    <property type="evidence" value="ECO:0007669"/>
    <property type="project" value="UniProtKB-KW"/>
</dbReference>
<organism evidence="2 3">
    <name type="scientific">Candidatus Dojkabacteria bacterium</name>
    <dbReference type="NCBI Taxonomy" id="2099670"/>
    <lineage>
        <taxon>Bacteria</taxon>
        <taxon>Candidatus Dojkabacteria</taxon>
    </lineage>
</organism>
<dbReference type="InterPro" id="IPR029063">
    <property type="entry name" value="SAM-dependent_MTases_sf"/>
</dbReference>
<reference evidence="2" key="2">
    <citation type="journal article" date="2021" name="Microbiome">
        <title>Successional dynamics and alternative stable states in a saline activated sludge microbial community over 9 years.</title>
        <authorList>
            <person name="Wang Y."/>
            <person name="Ye J."/>
            <person name="Ju F."/>
            <person name="Liu L."/>
            <person name="Boyd J.A."/>
            <person name="Deng Y."/>
            <person name="Parks D.H."/>
            <person name="Jiang X."/>
            <person name="Yin X."/>
            <person name="Woodcroft B.J."/>
            <person name="Tyson G.W."/>
            <person name="Hugenholtz P."/>
            <person name="Polz M.F."/>
            <person name="Zhang T."/>
        </authorList>
    </citation>
    <scope>NUCLEOTIDE SEQUENCE</scope>
    <source>
        <strain evidence="2">HKST-UBA16</strain>
    </source>
</reference>
<keyword evidence="2" id="KW-0808">Transferase</keyword>
<dbReference type="PANTHER" id="PTHR43036">
    <property type="entry name" value="OSJNBB0011N17.9 PROTEIN"/>
    <property type="match status" value="1"/>
</dbReference>
<dbReference type="GO" id="GO:0008757">
    <property type="term" value="F:S-adenosylmethionine-dependent methyltransferase activity"/>
    <property type="evidence" value="ECO:0007669"/>
    <property type="project" value="InterPro"/>
</dbReference>
<accession>A0A955I2E2</accession>
<comment type="caution">
    <text evidence="2">The sequence shown here is derived from an EMBL/GenBank/DDBJ whole genome shotgun (WGS) entry which is preliminary data.</text>
</comment>
<dbReference type="SUPFAM" id="SSF53335">
    <property type="entry name" value="S-adenosyl-L-methionine-dependent methyltransferases"/>
    <property type="match status" value="1"/>
</dbReference>
<evidence type="ECO:0000313" key="3">
    <source>
        <dbReference type="Proteomes" id="UP000748332"/>
    </source>
</evidence>
<name>A0A955I2E2_9BACT</name>
<feature type="domain" description="Methyltransferase type 11" evidence="1">
    <location>
        <begin position="35"/>
        <end position="123"/>
    </location>
</feature>
<dbReference type="EMBL" id="JAGQLM010000150">
    <property type="protein sequence ID" value="MCA9375338.1"/>
    <property type="molecule type" value="Genomic_DNA"/>
</dbReference>
<reference evidence="2" key="1">
    <citation type="submission" date="2020-04" db="EMBL/GenBank/DDBJ databases">
        <authorList>
            <person name="Zhang T."/>
        </authorList>
    </citation>
    <scope>NUCLEOTIDE SEQUENCE</scope>
    <source>
        <strain evidence="2">HKST-UBA16</strain>
    </source>
</reference>
<dbReference type="Proteomes" id="UP000748332">
    <property type="component" value="Unassembled WGS sequence"/>
</dbReference>
<dbReference type="AlphaFoldDB" id="A0A955I2E2"/>
<sequence length="234" mass="27446">MDKIDRKIYEPYVREVQRCIKNALRSSNKQEITILEAGAGHSSALSNVFRRVDKVIGIDLDKEALDKNEYLDEKLVADLTDIPLGDKSVDLITCAWVLEHIEKPSAFAREVGRVLRPGGYFVFIAPNRNSIYALITRIIPMSLHSFFTETLYKRQKGDTYKTFYRMNTEAKIDRFLFPNGMRKVKFLYNDDQKYLGFSIFTKLFAKIWHQVIMKRLFEKYRVHIIGVYRKESNK</sequence>
<dbReference type="Pfam" id="PF08241">
    <property type="entry name" value="Methyltransf_11"/>
    <property type="match status" value="1"/>
</dbReference>
<dbReference type="PANTHER" id="PTHR43036:SF2">
    <property type="entry name" value="OS04G0481300 PROTEIN"/>
    <property type="match status" value="1"/>
</dbReference>
<dbReference type="Gene3D" id="3.40.50.150">
    <property type="entry name" value="Vaccinia Virus protein VP39"/>
    <property type="match status" value="1"/>
</dbReference>
<evidence type="ECO:0000259" key="1">
    <source>
        <dbReference type="Pfam" id="PF08241"/>
    </source>
</evidence>
<dbReference type="CDD" id="cd02440">
    <property type="entry name" value="AdoMet_MTases"/>
    <property type="match status" value="1"/>
</dbReference>
<evidence type="ECO:0000313" key="2">
    <source>
        <dbReference type="EMBL" id="MCA9375338.1"/>
    </source>
</evidence>
<gene>
    <name evidence="2" type="ORF">KC622_03340</name>
</gene>
<keyword evidence="2" id="KW-0489">Methyltransferase</keyword>
<dbReference type="InterPro" id="IPR013216">
    <property type="entry name" value="Methyltransf_11"/>
</dbReference>